<organism evidence="3 4">
    <name type="scientific">Kibdelosporangium banguiense</name>
    <dbReference type="NCBI Taxonomy" id="1365924"/>
    <lineage>
        <taxon>Bacteria</taxon>
        <taxon>Bacillati</taxon>
        <taxon>Actinomycetota</taxon>
        <taxon>Actinomycetes</taxon>
        <taxon>Pseudonocardiales</taxon>
        <taxon>Pseudonocardiaceae</taxon>
        <taxon>Kibdelosporangium</taxon>
    </lineage>
</organism>
<dbReference type="RefSeq" id="WP_245378135.1">
    <property type="nucleotide sequence ID" value="NZ_JAGINW010000001.1"/>
</dbReference>
<dbReference type="InterPro" id="IPR013595">
    <property type="entry name" value="Pept_S33_TAP-like_C"/>
</dbReference>
<dbReference type="EMBL" id="JAGINW010000001">
    <property type="protein sequence ID" value="MBP2320410.1"/>
    <property type="molecule type" value="Genomic_DNA"/>
</dbReference>
<sequence>MSRPHAIRRSLGEKKINYYGVSYGTLMGQQYAERYGDKIRAMVIDSNMDHSLGMRGFAVTEAQTAESSFTEWVKWCDRTVSCALHGKDVTKVWDGLLAKADRGEVTNPGDPTRKFTARDIIGDAFGAFYGPDWKAHAQAVAELDSQRPAPRLQAFADEEVNEVYQAAFCSDWSLPVRDFAEYKALEATENAITPHMRGGAIGHAAITGCIGLPEKVNNPQHRLNIKNAPKILMLNALYDPATPYSWAVDAHHQSRDKTVLLTYEGWGHGVYGRSECTKVAVDVYLATLKTPQVKRCAAVEPSATVALGAGKDKLPAGPKPGIPGWIR</sequence>
<dbReference type="Proteomes" id="UP001519332">
    <property type="component" value="Unassembled WGS sequence"/>
</dbReference>
<evidence type="ECO:0000313" key="4">
    <source>
        <dbReference type="Proteomes" id="UP001519332"/>
    </source>
</evidence>
<evidence type="ECO:0000259" key="1">
    <source>
        <dbReference type="Pfam" id="PF00561"/>
    </source>
</evidence>
<reference evidence="3 4" key="1">
    <citation type="submission" date="2021-03" db="EMBL/GenBank/DDBJ databases">
        <title>Sequencing the genomes of 1000 actinobacteria strains.</title>
        <authorList>
            <person name="Klenk H.-P."/>
        </authorList>
    </citation>
    <scope>NUCLEOTIDE SEQUENCE [LARGE SCALE GENOMIC DNA]</scope>
    <source>
        <strain evidence="3 4">DSM 46670</strain>
    </source>
</reference>
<protein>
    <submittedName>
        <fullName evidence="3">Pimeloyl-ACP methyl ester carboxylesterase</fullName>
    </submittedName>
</protein>
<proteinExistence type="predicted"/>
<gene>
    <name evidence="3" type="ORF">JOF56_000795</name>
</gene>
<feature type="domain" description="Peptidase S33 tripeptidyl aminopeptidase-like C-terminal" evidence="2">
    <location>
        <begin position="207"/>
        <end position="292"/>
    </location>
</feature>
<name>A0ABS4T7L2_9PSEU</name>
<dbReference type="Gene3D" id="3.40.50.1820">
    <property type="entry name" value="alpha/beta hydrolase"/>
    <property type="match status" value="1"/>
</dbReference>
<evidence type="ECO:0000313" key="3">
    <source>
        <dbReference type="EMBL" id="MBP2320410.1"/>
    </source>
</evidence>
<keyword evidence="4" id="KW-1185">Reference proteome</keyword>
<accession>A0ABS4T7L2</accession>
<dbReference type="InterPro" id="IPR029058">
    <property type="entry name" value="AB_hydrolase_fold"/>
</dbReference>
<feature type="domain" description="AB hydrolase-1" evidence="1">
    <location>
        <begin position="6"/>
        <end position="105"/>
    </location>
</feature>
<evidence type="ECO:0000259" key="2">
    <source>
        <dbReference type="Pfam" id="PF08386"/>
    </source>
</evidence>
<dbReference type="SUPFAM" id="SSF53474">
    <property type="entry name" value="alpha/beta-Hydrolases"/>
    <property type="match status" value="1"/>
</dbReference>
<dbReference type="Pfam" id="PF08386">
    <property type="entry name" value="Abhydrolase_4"/>
    <property type="match status" value="1"/>
</dbReference>
<comment type="caution">
    <text evidence="3">The sequence shown here is derived from an EMBL/GenBank/DDBJ whole genome shotgun (WGS) entry which is preliminary data.</text>
</comment>
<dbReference type="Pfam" id="PF00561">
    <property type="entry name" value="Abhydrolase_1"/>
    <property type="match status" value="1"/>
</dbReference>
<dbReference type="InterPro" id="IPR000073">
    <property type="entry name" value="AB_hydrolase_1"/>
</dbReference>